<name>A0A1F5VQ56_9BACT</name>
<dbReference type="Gene3D" id="3.40.50.150">
    <property type="entry name" value="Vaccinia Virus protein VP39"/>
    <property type="match status" value="1"/>
</dbReference>
<dbReference type="InterPro" id="IPR029063">
    <property type="entry name" value="SAM-dependent_MTases_sf"/>
</dbReference>
<evidence type="ECO:0000259" key="1">
    <source>
        <dbReference type="Pfam" id="PF08241"/>
    </source>
</evidence>
<dbReference type="GO" id="GO:0008757">
    <property type="term" value="F:S-adenosylmethionine-dependent methyltransferase activity"/>
    <property type="evidence" value="ECO:0007669"/>
    <property type="project" value="InterPro"/>
</dbReference>
<dbReference type="EMBL" id="MFGW01000111">
    <property type="protein sequence ID" value="OGF65592.1"/>
    <property type="molecule type" value="Genomic_DNA"/>
</dbReference>
<dbReference type="InterPro" id="IPR013216">
    <property type="entry name" value="Methyltransf_11"/>
</dbReference>
<proteinExistence type="predicted"/>
<dbReference type="Proteomes" id="UP000178943">
    <property type="component" value="Unassembled WGS sequence"/>
</dbReference>
<organism evidence="2 3">
    <name type="scientific">Candidatus Fischerbacteria bacterium RBG_13_37_8</name>
    <dbReference type="NCBI Taxonomy" id="1817863"/>
    <lineage>
        <taxon>Bacteria</taxon>
        <taxon>Candidatus Fischeribacteriota</taxon>
    </lineage>
</organism>
<sequence>MNMHGKVTDNSILKKTIAGLHAKYSHPRRVIILSEFIAAFIKKNIPTEKKLKCLDVGCGDMQIAEHIAGILPNTSWTCIDTFHVPENNIHKDKWVKYIKFDGVTIPFEKKAFDIVLFCDVLHHAGDAMLSLLKQAGCIADYVLIKDHLEYSWYSRFILRLMDIYGNWGYGVSIPRKYFTTHSFRDSIALSELSEMHLHVGIELYPQLPLLRIILKPEYHFIALLKGYEHSLMHK</sequence>
<protein>
    <recommendedName>
        <fullName evidence="1">Methyltransferase type 11 domain-containing protein</fullName>
    </recommendedName>
</protein>
<dbReference type="SUPFAM" id="SSF53335">
    <property type="entry name" value="S-adenosyl-L-methionine-dependent methyltransferases"/>
    <property type="match status" value="1"/>
</dbReference>
<gene>
    <name evidence="2" type="ORF">A2Y62_12775</name>
</gene>
<dbReference type="AlphaFoldDB" id="A0A1F5VQ56"/>
<comment type="caution">
    <text evidence="2">The sequence shown here is derived from an EMBL/GenBank/DDBJ whole genome shotgun (WGS) entry which is preliminary data.</text>
</comment>
<dbReference type="CDD" id="cd02440">
    <property type="entry name" value="AdoMet_MTases"/>
    <property type="match status" value="1"/>
</dbReference>
<dbReference type="STRING" id="1817863.A2Y62_12775"/>
<reference evidence="2 3" key="1">
    <citation type="journal article" date="2016" name="Nat. Commun.">
        <title>Thousands of microbial genomes shed light on interconnected biogeochemical processes in an aquifer system.</title>
        <authorList>
            <person name="Anantharaman K."/>
            <person name="Brown C.T."/>
            <person name="Hug L.A."/>
            <person name="Sharon I."/>
            <person name="Castelle C.J."/>
            <person name="Probst A.J."/>
            <person name="Thomas B.C."/>
            <person name="Singh A."/>
            <person name="Wilkins M.J."/>
            <person name="Karaoz U."/>
            <person name="Brodie E.L."/>
            <person name="Williams K.H."/>
            <person name="Hubbard S.S."/>
            <person name="Banfield J.F."/>
        </authorList>
    </citation>
    <scope>NUCLEOTIDE SEQUENCE [LARGE SCALE GENOMIC DNA]</scope>
</reference>
<feature type="domain" description="Methyltransferase type 11" evidence="1">
    <location>
        <begin position="54"/>
        <end position="128"/>
    </location>
</feature>
<evidence type="ECO:0000313" key="3">
    <source>
        <dbReference type="Proteomes" id="UP000178943"/>
    </source>
</evidence>
<accession>A0A1F5VQ56</accession>
<evidence type="ECO:0000313" key="2">
    <source>
        <dbReference type="EMBL" id="OGF65592.1"/>
    </source>
</evidence>
<dbReference type="Pfam" id="PF08241">
    <property type="entry name" value="Methyltransf_11"/>
    <property type="match status" value="1"/>
</dbReference>